<dbReference type="AlphaFoldDB" id="A0A7Z7FGU1"/>
<keyword evidence="2" id="KW-1185">Reference proteome</keyword>
<reference evidence="1" key="1">
    <citation type="submission" date="2016-10" db="EMBL/GenBank/DDBJ databases">
        <authorList>
            <person name="Varghese N."/>
            <person name="Submissions S."/>
        </authorList>
    </citation>
    <scope>NUCLEOTIDE SEQUENCE [LARGE SCALE GENOMIC DNA]</scope>
    <source>
        <strain evidence="1">YR281</strain>
    </source>
</reference>
<dbReference type="Proteomes" id="UP000198900">
    <property type="component" value="Unassembled WGS sequence"/>
</dbReference>
<dbReference type="Pfam" id="PF20551">
    <property type="entry name" value="DUF6765"/>
    <property type="match status" value="1"/>
</dbReference>
<dbReference type="EMBL" id="FNDI01000008">
    <property type="protein sequence ID" value="SDH78130.1"/>
    <property type="molecule type" value="Genomic_DNA"/>
</dbReference>
<dbReference type="InterPro" id="IPR046653">
    <property type="entry name" value="DUF6765"/>
</dbReference>
<organism evidence="1 2">
    <name type="scientific">Paraburkholderia steynii</name>
    <dbReference type="NCBI Taxonomy" id="1245441"/>
    <lineage>
        <taxon>Bacteria</taxon>
        <taxon>Pseudomonadati</taxon>
        <taxon>Pseudomonadota</taxon>
        <taxon>Betaproteobacteria</taxon>
        <taxon>Burkholderiales</taxon>
        <taxon>Burkholderiaceae</taxon>
        <taxon>Paraburkholderia</taxon>
    </lineage>
</organism>
<protein>
    <submittedName>
        <fullName evidence="1">Uncharacterized protein</fullName>
    </submittedName>
</protein>
<sequence>MNIDFHYGVIYVVARLAGMTSVDAEIVAHACQYVDDATTDGVLVFQTGETFERFASAHSMHDYQNAKNGLNRLVWAPFHFLPAGEGQTLEERAVCRPDSEIARETVRYAIRNAGSENALHRLGVTLHTYIDTWAHQGFSGIASDLNRVRDIESVDMNPARWVERIRQFAGHLFTEAETDIISNVFPLGHGAALHYPDLPWAEWSYLDSHGVRVYRNNLPEFLTAADMACRAVKGYLAGDEHFEQINGLPDEVKRALELLLLTNRNNDPDARLSSLLDSVVSGSIPGLQERIPTYIPKGEGSWKHIGTGLLTDGDGDEKPVYTALFETSDYRHFHDAVKEHRFAVTQEILPQAGLRIA</sequence>
<comment type="caution">
    <text evidence="1">The sequence shown here is derived from an EMBL/GenBank/DDBJ whole genome shotgun (WGS) entry which is preliminary data.</text>
</comment>
<evidence type="ECO:0000313" key="2">
    <source>
        <dbReference type="Proteomes" id="UP000198900"/>
    </source>
</evidence>
<proteinExistence type="predicted"/>
<evidence type="ECO:0000313" key="1">
    <source>
        <dbReference type="EMBL" id="SDH78130.1"/>
    </source>
</evidence>
<dbReference type="RefSeq" id="WP_091779011.1">
    <property type="nucleotide sequence ID" value="NZ_FNDI01000008.1"/>
</dbReference>
<accession>A0A7Z7FGU1</accession>
<name>A0A7Z7FGU1_9BURK</name>
<gene>
    <name evidence="1" type="ORF">SAMN04487926_1087</name>
</gene>